<keyword evidence="11" id="KW-1185">Reference proteome</keyword>
<feature type="region of interest" description="Disordered" evidence="7">
    <location>
        <begin position="147"/>
        <end position="172"/>
    </location>
</feature>
<keyword evidence="3 6" id="KW-0808">Transferase</keyword>
<dbReference type="InterPro" id="IPR001078">
    <property type="entry name" value="2-oxoacid_DH_actylTfrase"/>
</dbReference>
<dbReference type="SUPFAM" id="SSF52777">
    <property type="entry name" value="CoA-dependent acyltransferases"/>
    <property type="match status" value="1"/>
</dbReference>
<evidence type="ECO:0000256" key="5">
    <source>
        <dbReference type="ARBA" id="ARBA00023315"/>
    </source>
</evidence>
<dbReference type="InterPro" id="IPR050743">
    <property type="entry name" value="2-oxoacid_DH_E2_comp"/>
</dbReference>
<dbReference type="EC" id="2.3.1.-" evidence="6"/>
<feature type="compositionally biased region" description="Low complexity" evidence="7">
    <location>
        <begin position="94"/>
        <end position="105"/>
    </location>
</feature>
<evidence type="ECO:0000313" key="10">
    <source>
        <dbReference type="EMBL" id="SEK31422.1"/>
    </source>
</evidence>
<evidence type="ECO:0000256" key="7">
    <source>
        <dbReference type="SAM" id="MobiDB-lite"/>
    </source>
</evidence>
<evidence type="ECO:0000313" key="11">
    <source>
        <dbReference type="Proteomes" id="UP000183015"/>
    </source>
</evidence>
<evidence type="ECO:0000256" key="1">
    <source>
        <dbReference type="ARBA" id="ARBA00001938"/>
    </source>
</evidence>
<dbReference type="PANTHER" id="PTHR43178">
    <property type="entry name" value="DIHYDROLIPOAMIDE ACETYLTRANSFERASE COMPONENT OF PYRUVATE DEHYDROGENASE COMPLEX"/>
    <property type="match status" value="1"/>
</dbReference>
<feature type="compositionally biased region" description="Basic and acidic residues" evidence="7">
    <location>
        <begin position="147"/>
        <end position="170"/>
    </location>
</feature>
<feature type="compositionally biased region" description="Pro residues" evidence="7">
    <location>
        <begin position="81"/>
        <end position="93"/>
    </location>
</feature>
<dbReference type="Gene3D" id="2.40.50.100">
    <property type="match status" value="1"/>
</dbReference>
<feature type="domain" description="2-oxoacid dehydrogenase acyltransferase catalytic" evidence="8">
    <location>
        <begin position="182"/>
        <end position="386"/>
    </location>
</feature>
<dbReference type="RefSeq" id="WP_042456122.1">
    <property type="nucleotide sequence ID" value="NZ_BBPN01000040.1"/>
</dbReference>
<accession>A0A1H7G3P7</accession>
<dbReference type="PROSITE" id="PS00189">
    <property type="entry name" value="LIPOYL"/>
    <property type="match status" value="1"/>
</dbReference>
<comment type="similarity">
    <text evidence="2 6">Belongs to the 2-oxoacid dehydrogenase family.</text>
</comment>
<dbReference type="SUPFAM" id="SSF51230">
    <property type="entry name" value="Single hybrid motif"/>
    <property type="match status" value="1"/>
</dbReference>
<dbReference type="GO" id="GO:0016407">
    <property type="term" value="F:acetyltransferase activity"/>
    <property type="evidence" value="ECO:0007669"/>
    <property type="project" value="TreeGrafter"/>
</dbReference>
<protein>
    <recommendedName>
        <fullName evidence="6">Dihydrolipoamide acetyltransferase component of pyruvate dehydrogenase complex</fullName>
        <ecNumber evidence="6">2.3.1.-</ecNumber>
    </recommendedName>
</protein>
<evidence type="ECO:0000256" key="3">
    <source>
        <dbReference type="ARBA" id="ARBA00022679"/>
    </source>
</evidence>
<dbReference type="InterPro" id="IPR023213">
    <property type="entry name" value="CAT-like_dom_sf"/>
</dbReference>
<dbReference type="InterPro" id="IPR003016">
    <property type="entry name" value="2-oxoA_DH_lipoyl-BS"/>
</dbReference>
<dbReference type="GO" id="GO:0005737">
    <property type="term" value="C:cytoplasm"/>
    <property type="evidence" value="ECO:0007669"/>
    <property type="project" value="TreeGrafter"/>
</dbReference>
<dbReference type="OrthoDB" id="3681540at2"/>
<reference evidence="11" key="1">
    <citation type="submission" date="2016-10" db="EMBL/GenBank/DDBJ databases">
        <authorList>
            <person name="Varghese N."/>
        </authorList>
    </citation>
    <scope>NUCLEOTIDE SEQUENCE [LARGE SCALE GENOMIC DNA]</scope>
    <source>
        <strain evidence="11">DSM 45096 / BCRC 16803 / CGMCC 4.1857 / CIP 109030 / JCM 12277 / KCTC 19219 / NBRC 100920 / 33214</strain>
    </source>
</reference>
<keyword evidence="4 6" id="KW-0450">Lipoyl</keyword>
<dbReference type="EMBL" id="FOAZ01000001">
    <property type="protein sequence ID" value="SEK31422.1"/>
    <property type="molecule type" value="Genomic_DNA"/>
</dbReference>
<keyword evidence="5 6" id="KW-0012">Acyltransferase</keyword>
<dbReference type="Pfam" id="PF00364">
    <property type="entry name" value="Biotin_lipoyl"/>
    <property type="match status" value="1"/>
</dbReference>
<dbReference type="GO" id="GO:0031405">
    <property type="term" value="F:lipoic acid binding"/>
    <property type="evidence" value="ECO:0007669"/>
    <property type="project" value="TreeGrafter"/>
</dbReference>
<evidence type="ECO:0000256" key="4">
    <source>
        <dbReference type="ARBA" id="ARBA00022823"/>
    </source>
</evidence>
<evidence type="ECO:0000259" key="9">
    <source>
        <dbReference type="Pfam" id="PF00364"/>
    </source>
</evidence>
<feature type="domain" description="Lipoyl-binding" evidence="9">
    <location>
        <begin position="3"/>
        <end position="74"/>
    </location>
</feature>
<dbReference type="InterPro" id="IPR000089">
    <property type="entry name" value="Biotin_lipoyl"/>
</dbReference>
<evidence type="ECO:0000259" key="8">
    <source>
        <dbReference type="Pfam" id="PF00198"/>
    </source>
</evidence>
<dbReference type="Proteomes" id="UP000183015">
    <property type="component" value="Unassembled WGS sequence"/>
</dbReference>
<dbReference type="eggNOG" id="COG0508">
    <property type="taxonomic scope" value="Bacteria"/>
</dbReference>
<name>A0A1H7G3P7_STRJI</name>
<evidence type="ECO:0000256" key="6">
    <source>
        <dbReference type="RuleBase" id="RU003423"/>
    </source>
</evidence>
<dbReference type="Gene3D" id="3.30.559.10">
    <property type="entry name" value="Chloramphenicol acetyltransferase-like domain"/>
    <property type="match status" value="1"/>
</dbReference>
<dbReference type="STRING" id="235985.SAMN05414137_101476"/>
<proteinExistence type="inferred from homology"/>
<evidence type="ECO:0000256" key="2">
    <source>
        <dbReference type="ARBA" id="ARBA00007317"/>
    </source>
</evidence>
<sequence length="388" mass="40449">MAELQVPKLNNQDEEYQLTQWLVADGEPVAAGDAVVVVETSKAAEELEATASGTLRHGAKEGDWCRPGQAVAEITDGTAAPVPPPTAPAPAPATAPADGPADAASDAPLVTRAAQQRADELGVTPAEIAALGLAVVRTADVERLRAADQADRADRAEQDGQDCQDGRDVDTGQEVRAATPGVPLGRVQRGVARAVELSHRTIPAAYTVVRMDLGPALGYARAATREVRRPVGLAELFVQQVAALHGEFPRCFAAIEGSTALLADAPHIGVTVDLGEGLYVPCVHDAARRSLREIATSLTAYRLAATTGGFKESELTGANFVVTLHTDADIVLAVPFVFPGTVCALAVTAPAGDGSFANIGLAYDHRLINGRDAVLFLQALKRRMEALG</sequence>
<dbReference type="Pfam" id="PF00198">
    <property type="entry name" value="2-oxoacid_dh"/>
    <property type="match status" value="1"/>
</dbReference>
<dbReference type="PANTHER" id="PTHR43178:SF5">
    <property type="entry name" value="LIPOAMIDE ACYLTRANSFERASE COMPONENT OF BRANCHED-CHAIN ALPHA-KETO ACID DEHYDROGENASE COMPLEX, MITOCHONDRIAL"/>
    <property type="match status" value="1"/>
</dbReference>
<dbReference type="AlphaFoldDB" id="A0A1H7G3P7"/>
<feature type="region of interest" description="Disordered" evidence="7">
    <location>
        <begin position="76"/>
        <end position="105"/>
    </location>
</feature>
<gene>
    <name evidence="10" type="ORF">SAMN05414137_101476</name>
</gene>
<comment type="cofactor">
    <cofactor evidence="1 6">
        <name>(R)-lipoate</name>
        <dbReference type="ChEBI" id="CHEBI:83088"/>
    </cofactor>
</comment>
<organism evidence="10 11">
    <name type="scientific">Streptacidiphilus jiangxiensis</name>
    <dbReference type="NCBI Taxonomy" id="235985"/>
    <lineage>
        <taxon>Bacteria</taxon>
        <taxon>Bacillati</taxon>
        <taxon>Actinomycetota</taxon>
        <taxon>Actinomycetes</taxon>
        <taxon>Kitasatosporales</taxon>
        <taxon>Streptomycetaceae</taxon>
        <taxon>Streptacidiphilus</taxon>
    </lineage>
</organism>
<dbReference type="CDD" id="cd06849">
    <property type="entry name" value="lipoyl_domain"/>
    <property type="match status" value="1"/>
</dbReference>
<dbReference type="InterPro" id="IPR011053">
    <property type="entry name" value="Single_hybrid_motif"/>
</dbReference>